<dbReference type="Proteomes" id="UP001335648">
    <property type="component" value="Unassembled WGS sequence"/>
</dbReference>
<evidence type="ECO:0000313" key="1">
    <source>
        <dbReference type="EMBL" id="KAK5906540.1"/>
    </source>
</evidence>
<organism evidence="1 2">
    <name type="scientific">Champsocephalus esox</name>
    <name type="common">pike icefish</name>
    <dbReference type="NCBI Taxonomy" id="159716"/>
    <lineage>
        <taxon>Eukaryota</taxon>
        <taxon>Metazoa</taxon>
        <taxon>Chordata</taxon>
        <taxon>Craniata</taxon>
        <taxon>Vertebrata</taxon>
        <taxon>Euteleostomi</taxon>
        <taxon>Actinopterygii</taxon>
        <taxon>Neopterygii</taxon>
        <taxon>Teleostei</taxon>
        <taxon>Neoteleostei</taxon>
        <taxon>Acanthomorphata</taxon>
        <taxon>Eupercaria</taxon>
        <taxon>Perciformes</taxon>
        <taxon>Notothenioidei</taxon>
        <taxon>Channichthyidae</taxon>
        <taxon>Champsocephalus</taxon>
    </lineage>
</organism>
<dbReference type="EMBL" id="JAULUE010002049">
    <property type="protein sequence ID" value="KAK5906540.1"/>
    <property type="molecule type" value="Genomic_DNA"/>
</dbReference>
<name>A0AAN8CQ98_9TELE</name>
<evidence type="ECO:0000313" key="2">
    <source>
        <dbReference type="Proteomes" id="UP001335648"/>
    </source>
</evidence>
<gene>
    <name evidence="1" type="ORF">CesoFtcFv8_004478</name>
</gene>
<accession>A0AAN8CQ98</accession>
<keyword evidence="2" id="KW-1185">Reference proteome</keyword>
<sequence>MRLSAVTNPHSVLRKILVCQNDNAFLLADCSFSEPQNCSHPYPQPAVCLHCAVAATSCGRFTQSEGNKCFLAEAAVAGLWLSVEVDFQSEKAPMVGTG</sequence>
<dbReference type="AlphaFoldDB" id="A0AAN8CQ98"/>
<reference evidence="1 2" key="1">
    <citation type="journal article" date="2023" name="Mol. Biol. Evol.">
        <title>Genomics of Secondarily Temperate Adaptation in the Only Non-Antarctic Icefish.</title>
        <authorList>
            <person name="Rivera-Colon A.G."/>
            <person name="Rayamajhi N."/>
            <person name="Minhas B.F."/>
            <person name="Madrigal G."/>
            <person name="Bilyk K.T."/>
            <person name="Yoon V."/>
            <person name="Hune M."/>
            <person name="Gregory S."/>
            <person name="Cheng C.H.C."/>
            <person name="Catchen J.M."/>
        </authorList>
    </citation>
    <scope>NUCLEOTIDE SEQUENCE [LARGE SCALE GENOMIC DNA]</scope>
    <source>
        <strain evidence="1">JC2023a</strain>
    </source>
</reference>
<comment type="caution">
    <text evidence="1">The sequence shown here is derived from an EMBL/GenBank/DDBJ whole genome shotgun (WGS) entry which is preliminary data.</text>
</comment>
<proteinExistence type="predicted"/>
<protein>
    <submittedName>
        <fullName evidence="1">Uncharacterized protein</fullName>
    </submittedName>
</protein>